<dbReference type="PANTHER" id="PTHR46481:SF10">
    <property type="entry name" value="ZINC FINGER BED DOMAIN-CONTAINING PROTEIN 39"/>
    <property type="match status" value="1"/>
</dbReference>
<dbReference type="Proteomes" id="UP001195769">
    <property type="component" value="Unassembled WGS sequence"/>
</dbReference>
<evidence type="ECO:0000256" key="6">
    <source>
        <dbReference type="SAM" id="MobiDB-lite"/>
    </source>
</evidence>
<evidence type="ECO:0000256" key="5">
    <source>
        <dbReference type="ARBA" id="ARBA00023242"/>
    </source>
</evidence>
<reference evidence="7" key="1">
    <citation type="journal article" date="2020" name="New Phytol.">
        <title>Comparative genomics reveals dynamic genome evolution in host specialist ectomycorrhizal fungi.</title>
        <authorList>
            <person name="Lofgren L.A."/>
            <person name="Nguyen N.H."/>
            <person name="Vilgalys R."/>
            <person name="Ruytinx J."/>
            <person name="Liao H.L."/>
            <person name="Branco S."/>
            <person name="Kuo A."/>
            <person name="LaButti K."/>
            <person name="Lipzen A."/>
            <person name="Andreopoulos W."/>
            <person name="Pangilinan J."/>
            <person name="Riley R."/>
            <person name="Hundley H."/>
            <person name="Na H."/>
            <person name="Barry K."/>
            <person name="Grigoriev I.V."/>
            <person name="Stajich J.E."/>
            <person name="Kennedy P.G."/>
        </authorList>
    </citation>
    <scope>NUCLEOTIDE SEQUENCE</scope>
    <source>
        <strain evidence="7">FC203</strain>
    </source>
</reference>
<feature type="region of interest" description="Disordered" evidence="6">
    <location>
        <begin position="1"/>
        <end position="26"/>
    </location>
</feature>
<dbReference type="AlphaFoldDB" id="A0AAD4DX98"/>
<keyword evidence="5" id="KW-0539">Nucleus</keyword>
<evidence type="ECO:0000256" key="2">
    <source>
        <dbReference type="ARBA" id="ARBA00022723"/>
    </source>
</evidence>
<feature type="compositionally biased region" description="Acidic residues" evidence="6">
    <location>
        <begin position="43"/>
        <end position="69"/>
    </location>
</feature>
<evidence type="ECO:0000256" key="1">
    <source>
        <dbReference type="ARBA" id="ARBA00004123"/>
    </source>
</evidence>
<evidence type="ECO:0000256" key="4">
    <source>
        <dbReference type="ARBA" id="ARBA00022833"/>
    </source>
</evidence>
<dbReference type="GO" id="GO:0008270">
    <property type="term" value="F:zinc ion binding"/>
    <property type="evidence" value="ECO:0007669"/>
    <property type="project" value="UniProtKB-KW"/>
</dbReference>
<keyword evidence="8" id="KW-1185">Reference proteome</keyword>
<dbReference type="RefSeq" id="XP_041220913.1">
    <property type="nucleotide sequence ID" value="XM_041375716.1"/>
</dbReference>
<evidence type="ECO:0000313" key="7">
    <source>
        <dbReference type="EMBL" id="KAG1895337.1"/>
    </source>
</evidence>
<name>A0AAD4DX98_9AGAM</name>
<comment type="caution">
    <text evidence="7">The sequence shown here is derived from an EMBL/GenBank/DDBJ whole genome shotgun (WGS) entry which is preliminary data.</text>
</comment>
<evidence type="ECO:0000313" key="8">
    <source>
        <dbReference type="Proteomes" id="UP001195769"/>
    </source>
</evidence>
<protein>
    <submittedName>
        <fullName evidence="7">Uncharacterized protein</fullName>
    </submittedName>
</protein>
<dbReference type="GeneID" id="64670014"/>
<accession>A0AAD4DX98</accession>
<dbReference type="PANTHER" id="PTHR46481">
    <property type="entry name" value="ZINC FINGER BED DOMAIN-CONTAINING PROTEIN 4"/>
    <property type="match status" value="1"/>
</dbReference>
<feature type="region of interest" description="Disordered" evidence="6">
    <location>
        <begin position="43"/>
        <end position="71"/>
    </location>
</feature>
<keyword evidence="3" id="KW-0863">Zinc-finger</keyword>
<evidence type="ECO:0000256" key="3">
    <source>
        <dbReference type="ARBA" id="ARBA00022771"/>
    </source>
</evidence>
<dbReference type="EMBL" id="JABBWK010000067">
    <property type="protein sequence ID" value="KAG1895337.1"/>
    <property type="molecule type" value="Genomic_DNA"/>
</dbReference>
<comment type="subcellular location">
    <subcellularLocation>
        <location evidence="1">Nucleus</location>
    </subcellularLocation>
</comment>
<dbReference type="GO" id="GO:0005634">
    <property type="term" value="C:nucleus"/>
    <property type="evidence" value="ECO:0007669"/>
    <property type="project" value="UniProtKB-SubCell"/>
</dbReference>
<dbReference type="InterPro" id="IPR052035">
    <property type="entry name" value="ZnF_BED_domain_contain"/>
</dbReference>
<sequence length="337" mass="38167">MTLANNTSTDKDRILSPSPTPPPVVSRCTIVCTEEEEEALHEYIDLDNNEPANGDEVDDADDDPEDELSESSNPYINIRLIDYTEQLMKEWNSPVYAFFDPTSHIVEIGDCGAHEFKCQARGCKVKVRQFLKKGDARSTGNMWKHVRLCWGDKVLKAADSAKDVNKVCHKIVGSILRNGSIIASFEQKGKGKIMYLHRQHTRAETRYGPSMSLIKTGRPEYYIPSPSTVSCNVRLVFAWTRKRVASMLREYKGKINFTMDGWTLPNHRTLVALLVHFKYKGEPLSILLDVIEVAKSHTGEELADTFAKMLDEFDISEKVIFKPKKNIPAAKCVMHRS</sequence>
<organism evidence="7 8">
    <name type="scientific">Suillus fuscotomentosus</name>
    <dbReference type="NCBI Taxonomy" id="1912939"/>
    <lineage>
        <taxon>Eukaryota</taxon>
        <taxon>Fungi</taxon>
        <taxon>Dikarya</taxon>
        <taxon>Basidiomycota</taxon>
        <taxon>Agaricomycotina</taxon>
        <taxon>Agaricomycetes</taxon>
        <taxon>Agaricomycetidae</taxon>
        <taxon>Boletales</taxon>
        <taxon>Suillineae</taxon>
        <taxon>Suillaceae</taxon>
        <taxon>Suillus</taxon>
    </lineage>
</organism>
<keyword evidence="4" id="KW-0862">Zinc</keyword>
<keyword evidence="2" id="KW-0479">Metal-binding</keyword>
<proteinExistence type="predicted"/>
<gene>
    <name evidence="7" type="ORF">F5891DRAFT_960313</name>
</gene>